<keyword evidence="3" id="KW-1185">Reference proteome</keyword>
<name>A0A225E6K7_9BACT</name>
<evidence type="ECO:0000313" key="3">
    <source>
        <dbReference type="Proteomes" id="UP000214646"/>
    </source>
</evidence>
<protein>
    <submittedName>
        <fullName evidence="2">HEAT repeat protein</fullName>
    </submittedName>
</protein>
<dbReference type="RefSeq" id="WP_088251666.1">
    <property type="nucleotide sequence ID" value="NZ_NIDE01000001.1"/>
</dbReference>
<dbReference type="Pfam" id="PF13646">
    <property type="entry name" value="HEAT_2"/>
    <property type="match status" value="3"/>
</dbReference>
<keyword evidence="1" id="KW-0732">Signal</keyword>
<dbReference type="PANTHER" id="PTHR12697">
    <property type="entry name" value="PBS LYASE HEAT-LIKE PROTEIN"/>
    <property type="match status" value="1"/>
</dbReference>
<feature type="chain" id="PRO_5012240135" evidence="1">
    <location>
        <begin position="24"/>
        <end position="379"/>
    </location>
</feature>
<sequence>MPRSTRWVIVAVALAAIAPCTRADDDPEFNGRKMTEWMRLLKEDTTPRIRRAAAVALGQIGAENRPQLPIILGALGRALRNDAAPVVRQQAAAVLGQQKDESALVVVPDLTESLRVEKEPGVRREVATALGRYGKFAKPAVIPLTASLKDTDPAVRAAAADALGRIGADASAALPELSPLLKEKDKSVRQAAVFALGRIEPDDKTGPADTLIGMLMSETDLDIRRELVLALGFLGEKTVSVVASLAGVLAQDKDVELRREVVLILAKFGPVSRSAESELKKAFREDKDKLIRAYAVRALGAAYGTDSPQLITLLAEGLKADPDFEVRVAIAEELGATGQYGKAALPYLRQAQRDPQIKVREAATAALKQIERPAVRIKP</sequence>
<dbReference type="Proteomes" id="UP000214646">
    <property type="component" value="Unassembled WGS sequence"/>
</dbReference>
<dbReference type="Gene3D" id="1.25.10.10">
    <property type="entry name" value="Leucine-rich Repeat Variant"/>
    <property type="match status" value="2"/>
</dbReference>
<evidence type="ECO:0000313" key="2">
    <source>
        <dbReference type="EMBL" id="OWK46438.1"/>
    </source>
</evidence>
<dbReference type="SUPFAM" id="SSF48371">
    <property type="entry name" value="ARM repeat"/>
    <property type="match status" value="1"/>
</dbReference>
<reference evidence="3" key="1">
    <citation type="submission" date="2017-06" db="EMBL/GenBank/DDBJ databases">
        <title>Genome analysis of Fimbriiglobus ruber SP5, the first member of the order Planctomycetales with confirmed chitinolytic capability.</title>
        <authorList>
            <person name="Ravin N.V."/>
            <person name="Rakitin A.L."/>
            <person name="Ivanova A.A."/>
            <person name="Beletsky A.V."/>
            <person name="Kulichevskaya I.S."/>
            <person name="Mardanov A.V."/>
            <person name="Dedysh S.N."/>
        </authorList>
    </citation>
    <scope>NUCLEOTIDE SEQUENCE [LARGE SCALE GENOMIC DNA]</scope>
    <source>
        <strain evidence="3">SP5</strain>
    </source>
</reference>
<feature type="signal peptide" evidence="1">
    <location>
        <begin position="1"/>
        <end position="23"/>
    </location>
</feature>
<dbReference type="InterPro" id="IPR011989">
    <property type="entry name" value="ARM-like"/>
</dbReference>
<comment type="caution">
    <text evidence="2">The sequence shown here is derived from an EMBL/GenBank/DDBJ whole genome shotgun (WGS) entry which is preliminary data.</text>
</comment>
<proteinExistence type="predicted"/>
<dbReference type="AlphaFoldDB" id="A0A225E6K7"/>
<gene>
    <name evidence="2" type="ORF">FRUB_00137</name>
</gene>
<dbReference type="GO" id="GO:0016491">
    <property type="term" value="F:oxidoreductase activity"/>
    <property type="evidence" value="ECO:0007669"/>
    <property type="project" value="TreeGrafter"/>
</dbReference>
<dbReference type="InterPro" id="IPR004155">
    <property type="entry name" value="PBS_lyase_HEAT"/>
</dbReference>
<dbReference type="InterPro" id="IPR016024">
    <property type="entry name" value="ARM-type_fold"/>
</dbReference>
<accession>A0A225E6K7</accession>
<dbReference type="EMBL" id="NIDE01000001">
    <property type="protein sequence ID" value="OWK46438.1"/>
    <property type="molecule type" value="Genomic_DNA"/>
</dbReference>
<dbReference type="SMART" id="SM00567">
    <property type="entry name" value="EZ_HEAT"/>
    <property type="match status" value="9"/>
</dbReference>
<organism evidence="2 3">
    <name type="scientific">Fimbriiglobus ruber</name>
    <dbReference type="NCBI Taxonomy" id="1908690"/>
    <lineage>
        <taxon>Bacteria</taxon>
        <taxon>Pseudomonadati</taxon>
        <taxon>Planctomycetota</taxon>
        <taxon>Planctomycetia</taxon>
        <taxon>Gemmatales</taxon>
        <taxon>Gemmataceae</taxon>
        <taxon>Fimbriiglobus</taxon>
    </lineage>
</organism>
<evidence type="ECO:0000256" key="1">
    <source>
        <dbReference type="SAM" id="SignalP"/>
    </source>
</evidence>
<dbReference type="PANTHER" id="PTHR12697:SF5">
    <property type="entry name" value="DEOXYHYPUSINE HYDROXYLASE"/>
    <property type="match status" value="1"/>
</dbReference>